<keyword evidence="2" id="KW-0238">DNA-binding</keyword>
<organism evidence="5 6">
    <name type="scientific">Cupriavidus basilensis</name>
    <dbReference type="NCBI Taxonomy" id="68895"/>
    <lineage>
        <taxon>Bacteria</taxon>
        <taxon>Pseudomonadati</taxon>
        <taxon>Pseudomonadota</taxon>
        <taxon>Betaproteobacteria</taxon>
        <taxon>Burkholderiales</taxon>
        <taxon>Burkholderiaceae</taxon>
        <taxon>Cupriavidus</taxon>
    </lineage>
</organism>
<dbReference type="InterPro" id="IPR009057">
    <property type="entry name" value="Homeodomain-like_sf"/>
</dbReference>
<dbReference type="InterPro" id="IPR013656">
    <property type="entry name" value="PAS_4"/>
</dbReference>
<dbReference type="SUPFAM" id="SSF46689">
    <property type="entry name" value="Homeodomain-like"/>
    <property type="match status" value="1"/>
</dbReference>
<name>A0A0C4YQU1_9BURK</name>
<dbReference type="Gene3D" id="3.30.450.20">
    <property type="entry name" value="PAS domain"/>
    <property type="match status" value="1"/>
</dbReference>
<keyword evidence="3" id="KW-0804">Transcription</keyword>
<evidence type="ECO:0000259" key="4">
    <source>
        <dbReference type="PROSITE" id="PS01124"/>
    </source>
</evidence>
<dbReference type="GO" id="GO:0043565">
    <property type="term" value="F:sequence-specific DNA binding"/>
    <property type="evidence" value="ECO:0007669"/>
    <property type="project" value="InterPro"/>
</dbReference>
<dbReference type="EMBL" id="CP010537">
    <property type="protein sequence ID" value="AJG24835.1"/>
    <property type="molecule type" value="Genomic_DNA"/>
</dbReference>
<dbReference type="OrthoDB" id="6146868at2"/>
<dbReference type="PROSITE" id="PS00041">
    <property type="entry name" value="HTH_ARAC_FAMILY_1"/>
    <property type="match status" value="1"/>
</dbReference>
<dbReference type="Pfam" id="PF12833">
    <property type="entry name" value="HTH_18"/>
    <property type="match status" value="1"/>
</dbReference>
<dbReference type="PROSITE" id="PS01124">
    <property type="entry name" value="HTH_ARAC_FAMILY_2"/>
    <property type="match status" value="1"/>
</dbReference>
<dbReference type="AlphaFoldDB" id="A0A0C4YQU1"/>
<evidence type="ECO:0000256" key="3">
    <source>
        <dbReference type="ARBA" id="ARBA00023163"/>
    </source>
</evidence>
<dbReference type="InterPro" id="IPR020449">
    <property type="entry name" value="Tscrpt_reg_AraC-type_HTH"/>
</dbReference>
<accession>A0A0C4YQU1</accession>
<keyword evidence="1" id="KW-0805">Transcription regulation</keyword>
<evidence type="ECO:0000256" key="2">
    <source>
        <dbReference type="ARBA" id="ARBA00023125"/>
    </source>
</evidence>
<dbReference type="InterPro" id="IPR018062">
    <property type="entry name" value="HTH_AraC-typ_CS"/>
</dbReference>
<gene>
    <name evidence="5" type="ORF">RR42_s3259</name>
</gene>
<dbReference type="InterPro" id="IPR035965">
    <property type="entry name" value="PAS-like_dom_sf"/>
</dbReference>
<evidence type="ECO:0000256" key="1">
    <source>
        <dbReference type="ARBA" id="ARBA00023015"/>
    </source>
</evidence>
<dbReference type="SMART" id="SM00342">
    <property type="entry name" value="HTH_ARAC"/>
    <property type="match status" value="1"/>
</dbReference>
<evidence type="ECO:0000313" key="6">
    <source>
        <dbReference type="Proteomes" id="UP000031843"/>
    </source>
</evidence>
<dbReference type="RefSeq" id="WP_144410054.1">
    <property type="nucleotide sequence ID" value="NZ_CP010537.1"/>
</dbReference>
<feature type="domain" description="HTH araC/xylS-type" evidence="4">
    <location>
        <begin position="186"/>
        <end position="283"/>
    </location>
</feature>
<dbReference type="Gene3D" id="1.10.10.60">
    <property type="entry name" value="Homeodomain-like"/>
    <property type="match status" value="1"/>
</dbReference>
<dbReference type="GO" id="GO:0003700">
    <property type="term" value="F:DNA-binding transcription factor activity"/>
    <property type="evidence" value="ECO:0007669"/>
    <property type="project" value="InterPro"/>
</dbReference>
<dbReference type="PANTHER" id="PTHR46796:SF13">
    <property type="entry name" value="HTH-TYPE TRANSCRIPTIONAL ACTIVATOR RHAS"/>
    <property type="match status" value="1"/>
</dbReference>
<dbReference type="Proteomes" id="UP000031843">
    <property type="component" value="Chromosome secondary"/>
</dbReference>
<dbReference type="KEGG" id="cbw:RR42_s3259"/>
<dbReference type="Pfam" id="PF08448">
    <property type="entry name" value="PAS_4"/>
    <property type="match status" value="1"/>
</dbReference>
<dbReference type="PRINTS" id="PR00032">
    <property type="entry name" value="HTHARAC"/>
</dbReference>
<dbReference type="InterPro" id="IPR018060">
    <property type="entry name" value="HTH_AraC"/>
</dbReference>
<reference evidence="5 6" key="1">
    <citation type="journal article" date="2015" name="Genome Announc.">
        <title>Complete Genome Sequence of Cupriavidus basilensis 4G11, Isolated from the Oak Ridge Field Research Center Site.</title>
        <authorList>
            <person name="Ray J."/>
            <person name="Waters R.J."/>
            <person name="Skerker J.M."/>
            <person name="Kuehl J.V."/>
            <person name="Price M.N."/>
            <person name="Huang J."/>
            <person name="Chakraborty R."/>
            <person name="Arkin A.P."/>
            <person name="Deutschbauer A."/>
        </authorList>
    </citation>
    <scope>NUCLEOTIDE SEQUENCE [LARGE SCALE GENOMIC DNA]</scope>
    <source>
        <strain evidence="5">4G11</strain>
    </source>
</reference>
<dbReference type="SUPFAM" id="SSF55785">
    <property type="entry name" value="PYP-like sensor domain (PAS domain)"/>
    <property type="match status" value="1"/>
</dbReference>
<sequence length="291" mass="32223">MPTSLSLSLCAPAFLPRQPSPATASQDEADNITHLAGICAGIAKQRPRDMATLLDAISLITPLLNAIPNVVFFIKDRQARYLVANLTLAARCGFKRIEPLLGKTSAEVFPAHLGQRYTEQDRRVLDTGCAIAQQLELHLYPARDAGWCMTCKRPLLDRGGAIIGMAGISHDLRFARDTHPAYQRLAAVDTYIREHYMRPILLSELTGLAGLSAAQLERYCKRIFHLTPRQMIHKARLERASELLSTDMPITDIALECGYTDHSAFSRQFKALTGLTPRQFRPPAGRPGAHD</sequence>
<dbReference type="STRING" id="68895.RR42_s3259"/>
<dbReference type="InterPro" id="IPR050204">
    <property type="entry name" value="AraC_XylS_family_regulators"/>
</dbReference>
<keyword evidence="6" id="KW-1185">Reference proteome</keyword>
<proteinExistence type="predicted"/>
<dbReference type="PANTHER" id="PTHR46796">
    <property type="entry name" value="HTH-TYPE TRANSCRIPTIONAL ACTIVATOR RHAS-RELATED"/>
    <property type="match status" value="1"/>
</dbReference>
<protein>
    <submittedName>
        <fullName evidence="5">Transcriptional regulator, AraC family</fullName>
    </submittedName>
</protein>
<evidence type="ECO:0000313" key="5">
    <source>
        <dbReference type="EMBL" id="AJG24835.1"/>
    </source>
</evidence>